<keyword evidence="3" id="KW-1185">Reference proteome</keyword>
<evidence type="ECO:0000259" key="1">
    <source>
        <dbReference type="PROSITE" id="PS51186"/>
    </source>
</evidence>
<name>A0A511ZF29_9BACI</name>
<dbReference type="SUPFAM" id="SSF55729">
    <property type="entry name" value="Acyl-CoA N-acyltransferases (Nat)"/>
    <property type="match status" value="1"/>
</dbReference>
<gene>
    <name evidence="2" type="ORF">OSO01_07970</name>
</gene>
<dbReference type="PROSITE" id="PS51186">
    <property type="entry name" value="GNAT"/>
    <property type="match status" value="1"/>
</dbReference>
<dbReference type="EMBL" id="BJYM01000003">
    <property type="protein sequence ID" value="GEN86058.1"/>
    <property type="molecule type" value="Genomic_DNA"/>
</dbReference>
<dbReference type="Pfam" id="PF13302">
    <property type="entry name" value="Acetyltransf_3"/>
    <property type="match status" value="1"/>
</dbReference>
<dbReference type="PANTHER" id="PTHR43415:SF5">
    <property type="entry name" value="ACETYLTRANSFERASE"/>
    <property type="match status" value="1"/>
</dbReference>
<sequence>MVRLEYFSKKDFQQLIDWMPDASFVLQWSGPTFSYPLTNGQLEKYMEGANKPDATTYIFKVMDDTINEVIGHVSLGKVDRNNSSARIGKVLVGAADSRGKSYGSQIIHAALAFAFEELKLYKVNLGVFDFNMLAIKCYEAAGFRRERSIKDAAKIGDEYWTLIEMGILYNDWENRIS</sequence>
<reference evidence="2 3" key="1">
    <citation type="submission" date="2019-07" db="EMBL/GenBank/DDBJ databases">
        <title>Whole genome shotgun sequence of Oceanobacillus sojae NBRC 105379.</title>
        <authorList>
            <person name="Hosoyama A."/>
            <person name="Uohara A."/>
            <person name="Ohji S."/>
            <person name="Ichikawa N."/>
        </authorList>
    </citation>
    <scope>NUCLEOTIDE SEQUENCE [LARGE SCALE GENOMIC DNA]</scope>
    <source>
        <strain evidence="2 3">NBRC 105379</strain>
    </source>
</reference>
<dbReference type="RefSeq" id="WP_147208929.1">
    <property type="nucleotide sequence ID" value="NZ_BJYM01000003.1"/>
</dbReference>
<dbReference type="PANTHER" id="PTHR43415">
    <property type="entry name" value="SPERMIDINE N(1)-ACETYLTRANSFERASE"/>
    <property type="match status" value="1"/>
</dbReference>
<evidence type="ECO:0000313" key="3">
    <source>
        <dbReference type="Proteomes" id="UP000321558"/>
    </source>
</evidence>
<dbReference type="CDD" id="cd04301">
    <property type="entry name" value="NAT_SF"/>
    <property type="match status" value="1"/>
</dbReference>
<protein>
    <submittedName>
        <fullName evidence="2">Aminoglycoside N(6')-acetyltransferase</fullName>
    </submittedName>
</protein>
<dbReference type="Gene3D" id="3.40.630.30">
    <property type="match status" value="1"/>
</dbReference>
<organism evidence="2 3">
    <name type="scientific">Oceanobacillus sojae</name>
    <dbReference type="NCBI Taxonomy" id="582851"/>
    <lineage>
        <taxon>Bacteria</taxon>
        <taxon>Bacillati</taxon>
        <taxon>Bacillota</taxon>
        <taxon>Bacilli</taxon>
        <taxon>Bacillales</taxon>
        <taxon>Bacillaceae</taxon>
        <taxon>Oceanobacillus</taxon>
    </lineage>
</organism>
<dbReference type="InterPro" id="IPR000182">
    <property type="entry name" value="GNAT_dom"/>
</dbReference>
<evidence type="ECO:0000313" key="2">
    <source>
        <dbReference type="EMBL" id="GEN86058.1"/>
    </source>
</evidence>
<dbReference type="InterPro" id="IPR016181">
    <property type="entry name" value="Acyl_CoA_acyltransferase"/>
</dbReference>
<dbReference type="Proteomes" id="UP000321558">
    <property type="component" value="Unassembled WGS sequence"/>
</dbReference>
<comment type="caution">
    <text evidence="2">The sequence shown here is derived from an EMBL/GenBank/DDBJ whole genome shotgun (WGS) entry which is preliminary data.</text>
</comment>
<dbReference type="OrthoDB" id="9795206at2"/>
<accession>A0A511ZF29</accession>
<dbReference type="AlphaFoldDB" id="A0A511ZF29"/>
<proteinExistence type="predicted"/>
<keyword evidence="2" id="KW-0808">Transferase</keyword>
<feature type="domain" description="N-acetyltransferase" evidence="1">
    <location>
        <begin position="2"/>
        <end position="166"/>
    </location>
</feature>
<dbReference type="GO" id="GO:0016747">
    <property type="term" value="F:acyltransferase activity, transferring groups other than amino-acyl groups"/>
    <property type="evidence" value="ECO:0007669"/>
    <property type="project" value="InterPro"/>
</dbReference>